<dbReference type="PANTHER" id="PTHR10344:SF4">
    <property type="entry name" value="UMP-CMP KINASE 2, MITOCHONDRIAL"/>
    <property type="match status" value="1"/>
</dbReference>
<dbReference type="GO" id="GO:0004798">
    <property type="term" value="F:dTMP kinase activity"/>
    <property type="evidence" value="ECO:0007669"/>
    <property type="project" value="UniProtKB-UniRule"/>
</dbReference>
<comment type="similarity">
    <text evidence="1 11">Belongs to the thymidylate kinase family.</text>
</comment>
<evidence type="ECO:0000256" key="9">
    <source>
        <dbReference type="ARBA" id="ARBA00048743"/>
    </source>
</evidence>
<evidence type="ECO:0000256" key="3">
    <source>
        <dbReference type="ARBA" id="ARBA00017144"/>
    </source>
</evidence>
<dbReference type="GO" id="GO:0006227">
    <property type="term" value="P:dUDP biosynthetic process"/>
    <property type="evidence" value="ECO:0007669"/>
    <property type="project" value="TreeGrafter"/>
</dbReference>
<dbReference type="KEGG" id="eke:EK0264_12045"/>
<dbReference type="AlphaFoldDB" id="A0A7L4YNV6"/>
<reference evidence="13 14" key="1">
    <citation type="journal article" date="2018" name="Int. J. Syst. Evol. Microbiol.">
        <title>Epidermidibacterium keratini gen. nov., sp. nov., a member of the family Sporichthyaceae, isolated from keratin epidermis.</title>
        <authorList>
            <person name="Lee D.G."/>
            <person name="Trujillo M.E."/>
            <person name="Kang S."/>
            <person name="Nam J.J."/>
            <person name="Kim Y.J."/>
        </authorList>
    </citation>
    <scope>NUCLEOTIDE SEQUENCE [LARGE SCALE GENOMIC DNA]</scope>
    <source>
        <strain evidence="13 14">EPI-7</strain>
    </source>
</reference>
<evidence type="ECO:0000256" key="2">
    <source>
        <dbReference type="ARBA" id="ARBA00012980"/>
    </source>
</evidence>
<evidence type="ECO:0000256" key="6">
    <source>
        <dbReference type="ARBA" id="ARBA00022741"/>
    </source>
</evidence>
<evidence type="ECO:0000259" key="12">
    <source>
        <dbReference type="Pfam" id="PF02223"/>
    </source>
</evidence>
<evidence type="ECO:0000313" key="13">
    <source>
        <dbReference type="EMBL" id="QHC00945.1"/>
    </source>
</evidence>
<comment type="catalytic activity">
    <reaction evidence="9 11">
        <text>dTMP + ATP = dTDP + ADP</text>
        <dbReference type="Rhea" id="RHEA:13517"/>
        <dbReference type="ChEBI" id="CHEBI:30616"/>
        <dbReference type="ChEBI" id="CHEBI:58369"/>
        <dbReference type="ChEBI" id="CHEBI:63528"/>
        <dbReference type="ChEBI" id="CHEBI:456216"/>
        <dbReference type="EC" id="2.7.4.9"/>
    </reaction>
</comment>
<feature type="binding site" evidence="11">
    <location>
        <begin position="20"/>
        <end position="27"/>
    </location>
    <ligand>
        <name>ATP</name>
        <dbReference type="ChEBI" id="CHEBI:30616"/>
    </ligand>
</feature>
<evidence type="ECO:0000256" key="5">
    <source>
        <dbReference type="ARBA" id="ARBA00022727"/>
    </source>
</evidence>
<evidence type="ECO:0000256" key="10">
    <source>
        <dbReference type="ARBA" id="ARBA00057735"/>
    </source>
</evidence>
<protein>
    <recommendedName>
        <fullName evidence="3 11">Thymidylate kinase</fullName>
        <ecNumber evidence="2 11">2.7.4.9</ecNumber>
    </recommendedName>
    <alternativeName>
        <fullName evidence="11">dTMP kinase</fullName>
    </alternativeName>
</protein>
<keyword evidence="14" id="KW-1185">Reference proteome</keyword>
<dbReference type="PANTHER" id="PTHR10344">
    <property type="entry name" value="THYMIDYLATE KINASE"/>
    <property type="match status" value="1"/>
</dbReference>
<dbReference type="SUPFAM" id="SSF52540">
    <property type="entry name" value="P-loop containing nucleoside triphosphate hydrolases"/>
    <property type="match status" value="1"/>
</dbReference>
<evidence type="ECO:0000256" key="4">
    <source>
        <dbReference type="ARBA" id="ARBA00022679"/>
    </source>
</evidence>
<dbReference type="FunCoup" id="A0A7L4YNV6">
    <property type="interactions" value="148"/>
</dbReference>
<dbReference type="GO" id="GO:0006233">
    <property type="term" value="P:dTDP biosynthetic process"/>
    <property type="evidence" value="ECO:0007669"/>
    <property type="project" value="InterPro"/>
</dbReference>
<dbReference type="FunFam" id="3.40.50.300:FF:000225">
    <property type="entry name" value="Thymidylate kinase"/>
    <property type="match status" value="1"/>
</dbReference>
<evidence type="ECO:0000256" key="7">
    <source>
        <dbReference type="ARBA" id="ARBA00022777"/>
    </source>
</evidence>
<organism evidence="13 14">
    <name type="scientific">Epidermidibacterium keratini</name>
    <dbReference type="NCBI Taxonomy" id="1891644"/>
    <lineage>
        <taxon>Bacteria</taxon>
        <taxon>Bacillati</taxon>
        <taxon>Actinomycetota</taxon>
        <taxon>Actinomycetes</taxon>
        <taxon>Sporichthyales</taxon>
        <taxon>Sporichthyaceae</taxon>
        <taxon>Epidermidibacterium</taxon>
    </lineage>
</organism>
<dbReference type="Proteomes" id="UP000463857">
    <property type="component" value="Chromosome"/>
</dbReference>
<dbReference type="CDD" id="cd01672">
    <property type="entry name" value="TMPK"/>
    <property type="match status" value="1"/>
</dbReference>
<dbReference type="Gene3D" id="3.40.50.300">
    <property type="entry name" value="P-loop containing nucleotide triphosphate hydrolases"/>
    <property type="match status" value="1"/>
</dbReference>
<accession>A0A7L4YNV6</accession>
<evidence type="ECO:0000256" key="11">
    <source>
        <dbReference type="HAMAP-Rule" id="MF_00165"/>
    </source>
</evidence>
<evidence type="ECO:0000256" key="1">
    <source>
        <dbReference type="ARBA" id="ARBA00009776"/>
    </source>
</evidence>
<keyword evidence="7 11" id="KW-0418">Kinase</keyword>
<dbReference type="InterPro" id="IPR018095">
    <property type="entry name" value="Thymidylate_kin_CS"/>
</dbReference>
<dbReference type="PROSITE" id="PS01331">
    <property type="entry name" value="THYMIDYLATE_KINASE"/>
    <property type="match status" value="1"/>
</dbReference>
<dbReference type="GO" id="GO:0006235">
    <property type="term" value="P:dTTP biosynthetic process"/>
    <property type="evidence" value="ECO:0007669"/>
    <property type="project" value="UniProtKB-UniRule"/>
</dbReference>
<dbReference type="EMBL" id="CP047156">
    <property type="protein sequence ID" value="QHC00945.1"/>
    <property type="molecule type" value="Genomic_DNA"/>
</dbReference>
<dbReference type="OrthoDB" id="9774907at2"/>
<evidence type="ECO:0000313" key="14">
    <source>
        <dbReference type="Proteomes" id="UP000463857"/>
    </source>
</evidence>
<keyword evidence="4 11" id="KW-0808">Transferase</keyword>
<keyword evidence="5 11" id="KW-0545">Nucleotide biosynthesis</keyword>
<dbReference type="NCBIfam" id="TIGR00041">
    <property type="entry name" value="DTMP_kinase"/>
    <property type="match status" value="1"/>
</dbReference>
<dbReference type="GO" id="GO:0005524">
    <property type="term" value="F:ATP binding"/>
    <property type="evidence" value="ECO:0007669"/>
    <property type="project" value="UniProtKB-UniRule"/>
</dbReference>
<dbReference type="InterPro" id="IPR027417">
    <property type="entry name" value="P-loop_NTPase"/>
</dbReference>
<comment type="function">
    <text evidence="10 11">Phosphorylation of dTMP to form dTDP in both de novo and salvage pathways of dTTP synthesis.</text>
</comment>
<keyword evidence="6 11" id="KW-0547">Nucleotide-binding</keyword>
<dbReference type="HAMAP" id="MF_00165">
    <property type="entry name" value="Thymidylate_kinase"/>
    <property type="match status" value="1"/>
</dbReference>
<sequence>MSRRRGRLERVPGLFITFEGGEGAGKSTQIARLAQHLEAEGREVIVTFEPGGTPLGKEVRRLVLSPDSHVTPRSEALLYAADRAHHVDTVIEPALAADKVVICDRYVDSTYAYQGAGRALALDDVRTVMQFAVAGRIPDLTVLLDIDPLEGLRRARGDGTGDRIEAEGLEFHQAVRRGFLALAAAEPERFVVLDASGTPERIAAAIADVVEERVR</sequence>
<dbReference type="InterPro" id="IPR018094">
    <property type="entry name" value="Thymidylate_kinase"/>
</dbReference>
<proteinExistence type="inferred from homology"/>
<evidence type="ECO:0000256" key="8">
    <source>
        <dbReference type="ARBA" id="ARBA00022840"/>
    </source>
</evidence>
<name>A0A7L4YNV6_9ACTN</name>
<feature type="domain" description="Thymidylate kinase-like" evidence="12">
    <location>
        <begin position="18"/>
        <end position="206"/>
    </location>
</feature>
<dbReference type="Pfam" id="PF02223">
    <property type="entry name" value="Thymidylate_kin"/>
    <property type="match status" value="1"/>
</dbReference>
<dbReference type="InterPro" id="IPR039430">
    <property type="entry name" value="Thymidylate_kin-like_dom"/>
</dbReference>
<gene>
    <name evidence="11" type="primary">tmk</name>
    <name evidence="13" type="ORF">EK0264_12045</name>
</gene>
<keyword evidence="8 11" id="KW-0067">ATP-binding</keyword>
<dbReference type="EC" id="2.7.4.9" evidence="2 11"/>
<dbReference type="InParanoid" id="A0A7L4YNV6"/>
<dbReference type="GO" id="GO:0005829">
    <property type="term" value="C:cytosol"/>
    <property type="evidence" value="ECO:0007669"/>
    <property type="project" value="TreeGrafter"/>
</dbReference>